<comment type="catalytic activity">
    <reaction evidence="1">
        <text>(6R)-NADPHX = (6S)-NADPHX</text>
        <dbReference type="Rhea" id="RHEA:32227"/>
        <dbReference type="ChEBI" id="CHEBI:64076"/>
        <dbReference type="ChEBI" id="CHEBI:64077"/>
        <dbReference type="EC" id="5.1.99.6"/>
    </reaction>
</comment>
<gene>
    <name evidence="1" type="primary">nnrE</name>
    <name evidence="3" type="ORF">E5Z56_01545</name>
</gene>
<reference evidence="3 4" key="1">
    <citation type="submission" date="2019-04" db="EMBL/GenBank/DDBJ databases">
        <authorList>
            <person name="Embree M."/>
            <person name="Gaffney J.R."/>
        </authorList>
    </citation>
    <scope>NUCLEOTIDE SEQUENCE [LARGE SCALE GENOMIC DNA]</scope>
    <source>
        <strain evidence="3 4">JE7A12</strain>
    </source>
</reference>
<comment type="similarity">
    <text evidence="1">Belongs to the NnrE/AIBP family.</text>
</comment>
<dbReference type="EMBL" id="CP039381">
    <property type="protein sequence ID" value="QCT06132.1"/>
    <property type="molecule type" value="Genomic_DNA"/>
</dbReference>
<evidence type="ECO:0000313" key="4">
    <source>
        <dbReference type="Proteomes" id="UP000301475"/>
    </source>
</evidence>
<keyword evidence="1 3" id="KW-0413">Isomerase</keyword>
<keyword evidence="4" id="KW-1185">Reference proteome</keyword>
<feature type="binding site" evidence="1">
    <location>
        <begin position="120"/>
        <end position="126"/>
    </location>
    <ligand>
        <name>(6S)-NADPHX</name>
        <dbReference type="ChEBI" id="CHEBI:64076"/>
    </ligand>
</feature>
<dbReference type="OrthoDB" id="9806925at2"/>
<evidence type="ECO:0000313" key="3">
    <source>
        <dbReference type="EMBL" id="QCT06132.1"/>
    </source>
</evidence>
<dbReference type="GO" id="GO:0046872">
    <property type="term" value="F:metal ion binding"/>
    <property type="evidence" value="ECO:0007669"/>
    <property type="project" value="UniProtKB-KW"/>
</dbReference>
<dbReference type="Gene3D" id="3.40.50.10260">
    <property type="entry name" value="YjeF N-terminal domain"/>
    <property type="match status" value="1"/>
</dbReference>
<dbReference type="GO" id="GO:0052856">
    <property type="term" value="F:NAD(P)HX epimerase activity"/>
    <property type="evidence" value="ECO:0007669"/>
    <property type="project" value="UniProtKB-UniRule"/>
</dbReference>
<dbReference type="AlphaFoldDB" id="A0A4P8XU58"/>
<keyword evidence="1" id="KW-0479">Metal-binding</keyword>
<comment type="function">
    <text evidence="1">Catalyzes the epimerization of the S- and R-forms of NAD(P)HX, a damaged form of NAD(P)H that is a result of enzymatic or heat-dependent hydration. This is a prerequisite for the S-specific NAD(P)H-hydrate dehydratase to allow the repair of both epimers of NAD(P)HX.</text>
</comment>
<keyword evidence="1" id="KW-0630">Potassium</keyword>
<feature type="binding site" evidence="1">
    <location>
        <position position="54"/>
    </location>
    <ligand>
        <name>K(+)</name>
        <dbReference type="ChEBI" id="CHEBI:29103"/>
    </ligand>
</feature>
<comment type="caution">
    <text evidence="1">Lacks conserved residue(s) required for the propagation of feature annotation.</text>
</comment>
<dbReference type="PROSITE" id="PS51385">
    <property type="entry name" value="YJEF_N"/>
    <property type="match status" value="1"/>
</dbReference>
<comment type="cofactor">
    <cofactor evidence="1">
        <name>K(+)</name>
        <dbReference type="ChEBI" id="CHEBI:29103"/>
    </cofactor>
    <text evidence="1">Binds 1 potassium ion per subunit.</text>
</comment>
<evidence type="ECO:0000256" key="1">
    <source>
        <dbReference type="HAMAP-Rule" id="MF_01966"/>
    </source>
</evidence>
<organism evidence="3 4">
    <name type="scientific">Ruminococcus bovis</name>
    <dbReference type="NCBI Taxonomy" id="2564099"/>
    <lineage>
        <taxon>Bacteria</taxon>
        <taxon>Bacillati</taxon>
        <taxon>Bacillota</taxon>
        <taxon>Clostridia</taxon>
        <taxon>Eubacteriales</taxon>
        <taxon>Oscillospiraceae</taxon>
        <taxon>Ruminococcus</taxon>
    </lineage>
</organism>
<keyword evidence="1" id="KW-0520">NAD</keyword>
<keyword evidence="1" id="KW-0521">NADP</keyword>
<dbReference type="KEGG" id="ruj:E5Z56_01545"/>
<dbReference type="Pfam" id="PF03853">
    <property type="entry name" value="YjeF_N"/>
    <property type="match status" value="1"/>
</dbReference>
<comment type="catalytic activity">
    <reaction evidence="1">
        <text>(6R)-NADHX = (6S)-NADHX</text>
        <dbReference type="Rhea" id="RHEA:32215"/>
        <dbReference type="ChEBI" id="CHEBI:64074"/>
        <dbReference type="ChEBI" id="CHEBI:64075"/>
        <dbReference type="EC" id="5.1.99.6"/>
    </reaction>
</comment>
<name>A0A4P8XU58_9FIRM</name>
<dbReference type="RefSeq" id="WP_138156224.1">
    <property type="nucleotide sequence ID" value="NZ_CP039381.1"/>
</dbReference>
<sequence>MEKVITVETMRKSDGYTIANYIDSKKLMYNAGVGVFNSYDYKGNIAIVCGSGNNAGDGYVLSLLLKEKNISSTLFLIKEKFSEDGRYYFDKCMEKNIPYKVCDESTDFSDYDIIVDCIFGTGFKGVARGIAGDIIDKINDSNKTVISVDINSGLNGDTGFGEKVVKSDLTVSIGYLKTGLLINDAEKYIGNLKNCDIDIELIGDYYTLVDNFSNAENVVEFDNFNSFTEEYNIIEYTNPLEVVTEIAKENDINILIKNLGKYSFLVTDKVKELSGC</sequence>
<dbReference type="SUPFAM" id="SSF64153">
    <property type="entry name" value="YjeF N-terminal domain-like"/>
    <property type="match status" value="1"/>
</dbReference>
<accession>A0A4P8XU58</accession>
<feature type="binding site" evidence="1">
    <location>
        <position position="116"/>
    </location>
    <ligand>
        <name>K(+)</name>
        <dbReference type="ChEBI" id="CHEBI:29103"/>
    </ligand>
</feature>
<dbReference type="InterPro" id="IPR036652">
    <property type="entry name" value="YjeF_N_dom_sf"/>
</dbReference>
<feature type="binding site" evidence="1">
    <location>
        <position position="152"/>
    </location>
    <ligand>
        <name>K(+)</name>
        <dbReference type="ChEBI" id="CHEBI:29103"/>
    </ligand>
</feature>
<dbReference type="GO" id="GO:0000166">
    <property type="term" value="F:nucleotide binding"/>
    <property type="evidence" value="ECO:0007669"/>
    <property type="project" value="UniProtKB-KW"/>
</dbReference>
<evidence type="ECO:0000259" key="2">
    <source>
        <dbReference type="PROSITE" id="PS51385"/>
    </source>
</evidence>
<feature type="binding site" evidence="1">
    <location>
        <position position="149"/>
    </location>
    <ligand>
        <name>(6S)-NADPHX</name>
        <dbReference type="ChEBI" id="CHEBI:64076"/>
    </ligand>
</feature>
<feature type="domain" description="YjeF N-terminal" evidence="2">
    <location>
        <begin position="10"/>
        <end position="205"/>
    </location>
</feature>
<proteinExistence type="inferred from homology"/>
<dbReference type="Proteomes" id="UP000301475">
    <property type="component" value="Chromosome"/>
</dbReference>
<dbReference type="NCBIfam" id="TIGR00197">
    <property type="entry name" value="yjeF_nterm"/>
    <property type="match status" value="1"/>
</dbReference>
<dbReference type="EC" id="5.1.99.6" evidence="1"/>
<dbReference type="HAMAP" id="MF_01966">
    <property type="entry name" value="NADHX_epimerase"/>
    <property type="match status" value="1"/>
</dbReference>
<keyword evidence="1" id="KW-0547">Nucleotide-binding</keyword>
<protein>
    <recommendedName>
        <fullName evidence="1">NAD(P)H-hydrate epimerase</fullName>
        <ecNumber evidence="1">5.1.99.6</ecNumber>
    </recommendedName>
    <alternativeName>
        <fullName evidence="1">NAD(P)HX epimerase</fullName>
    </alternativeName>
</protein>
<dbReference type="InterPro" id="IPR004443">
    <property type="entry name" value="YjeF_N_dom"/>
</dbReference>